<dbReference type="InterPro" id="IPR029061">
    <property type="entry name" value="THDP-binding"/>
</dbReference>
<accession>A0A484UXX1</accession>
<evidence type="ECO:0000256" key="2">
    <source>
        <dbReference type="ARBA" id="ARBA00012281"/>
    </source>
</evidence>
<dbReference type="EMBL" id="CAADIK010000057">
    <property type="protein sequence ID" value="VFR84247.1"/>
    <property type="molecule type" value="Genomic_DNA"/>
</dbReference>
<evidence type="ECO:0000259" key="10">
    <source>
        <dbReference type="Pfam" id="PF17831"/>
    </source>
</evidence>
<dbReference type="InterPro" id="IPR035807">
    <property type="entry name" value="PDC_E1_N"/>
</dbReference>
<evidence type="ECO:0000313" key="12">
    <source>
        <dbReference type="EMBL" id="VFR55488.1"/>
    </source>
</evidence>
<keyword evidence="5" id="KW-0786">Thiamine pyrophosphate</keyword>
<evidence type="ECO:0000256" key="3">
    <source>
        <dbReference type="ARBA" id="ARBA00017172"/>
    </source>
</evidence>
<organism evidence="14">
    <name type="scientific">plant metagenome</name>
    <dbReference type="NCBI Taxonomy" id="1297885"/>
    <lineage>
        <taxon>unclassified sequences</taxon>
        <taxon>metagenomes</taxon>
        <taxon>organismal metagenomes</taxon>
    </lineage>
</organism>
<dbReference type="FunFam" id="3.40.50.970:FF:000011">
    <property type="entry name" value="Pyruvate dehydrogenase E1 component"/>
    <property type="match status" value="1"/>
</dbReference>
<evidence type="ECO:0000256" key="7">
    <source>
        <dbReference type="ARBA" id="ARBA00051231"/>
    </source>
</evidence>
<dbReference type="PANTHER" id="PTHR43825">
    <property type="entry name" value="PYRUVATE DEHYDROGENASE E1 COMPONENT"/>
    <property type="match status" value="1"/>
</dbReference>
<sequence>MSSFALNGGAQSAANDEDTQETQEWLEALSAVLENEGPERAHYLLERLIDEARRSGAHIPYSPNTAYLNTIPAGLEPAHPGNLELEARIRSYVRWNAMAMVVKANKHNPPDGGDLGGHIASFASLATMIGCGQNHFWHAESEDHGGDLVYFQGHTSPGMYGRAYLEGRLTEEQLNHFRQEVDGKGLSSYPHPKLMPEFWQFPTVSMGLGPLMAIYQARFLKYLHARGIADTSKRKVWVFCGDGEMDEPESLGAISLAAREKLDNLVFVINCNLQRLDGPVRGNGKIIQELEGDFRGSGWNVVKLIWGGYWDPLLARDKEGILRRIMEEAVDGEYQAYKANDGKFVRENFFGKHPKLLEMVARMSDEDIWRLNRGGHDPHKVFAAFDAATKHEGQPTVILAKTIKGYGLGQVGQAKNPTHQQKKLDVEAIREFRDRFNIPVPDDQLEKLPYFKPAEDSPEMKYLHERRKALGGYLPARRVKADEQLKAPKLEAFKAVLEPTAEGREISTTQAFVRVLNQILRDKDVGPRVVPILADESRTFGMEGLFRQIGIYAPEGQKYVPVDKDQVMYYKESANGQLLQEGINEAGAFSSWIAAATSYSTNNRIMVPFFIYYSMFGFQRVGDLAWAAGDMQARGFLLGGTAGRTTLNGEGLQHEDGHSHILASTIPNCVSYDPTFAHELAVIIQHGMKRMVEDQENVYYYLTVMNENYPQPGLTAGDEEGIIRGMYKLKSQGKGKQRVQLMGSGTILREVMAAQELLEADWSIASDVWSVTSFTELRRDGLDAERHALLHPTNKKQPVPYVTQQLEKTEGPIIASTDYMKLFADQIRQFMPKGREYRVLGTDGFGRSDFRAKLREHFEVDRRFVTVAALKALADEGKLPLEKVAEAIKKYGIDPEKANPQYA</sequence>
<evidence type="ECO:0000313" key="15">
    <source>
        <dbReference type="EMBL" id="VFS21175.1"/>
    </source>
</evidence>
<dbReference type="InterPro" id="IPR005474">
    <property type="entry name" value="Transketolase_N"/>
</dbReference>
<protein>
    <recommendedName>
        <fullName evidence="3">Pyruvate dehydrogenase E1 component</fullName>
        <ecNumber evidence="2">1.2.4.1</ecNumber>
    </recommendedName>
</protein>
<gene>
    <name evidence="12" type="ORF">BRI6_2448</name>
    <name evidence="13" type="ORF">BRI9_2503</name>
    <name evidence="14" type="ORF">IVO3_2502</name>
    <name evidence="15" type="ORF">RAN7_2477</name>
</gene>
<dbReference type="EMBL" id="CAADII010000046">
    <property type="protein sequence ID" value="VFR55488.1"/>
    <property type="molecule type" value="Genomic_DNA"/>
</dbReference>
<dbReference type="PIRSF" id="PIRSF000156">
    <property type="entry name" value="Pyruvate_dh_E1"/>
    <property type="match status" value="1"/>
</dbReference>
<feature type="domain" description="Pyruvate dehydrogenase E1 component middle" evidence="10">
    <location>
        <begin position="500"/>
        <end position="712"/>
    </location>
</feature>
<name>A0A484UXX1_9ZZZZ</name>
<keyword evidence="4 14" id="KW-0560">Oxidoreductase</keyword>
<evidence type="ECO:0000256" key="4">
    <source>
        <dbReference type="ARBA" id="ARBA00023002"/>
    </source>
</evidence>
<dbReference type="NCBIfam" id="TIGR00759">
    <property type="entry name" value="aceE"/>
    <property type="match status" value="1"/>
</dbReference>
<dbReference type="GO" id="GO:0004739">
    <property type="term" value="F:pyruvate dehydrogenase (acetyl-transferring) activity"/>
    <property type="evidence" value="ECO:0007669"/>
    <property type="project" value="UniProtKB-EC"/>
</dbReference>
<dbReference type="InterPro" id="IPR004660">
    <property type="entry name" value="PDH_E1"/>
</dbReference>
<dbReference type="AlphaFoldDB" id="A0A484UXX1"/>
<evidence type="ECO:0000256" key="5">
    <source>
        <dbReference type="ARBA" id="ARBA00023052"/>
    </source>
</evidence>
<proteinExistence type="predicted"/>
<evidence type="ECO:0000259" key="11">
    <source>
        <dbReference type="Pfam" id="PF22613"/>
    </source>
</evidence>
<dbReference type="Gene3D" id="3.40.50.920">
    <property type="match status" value="1"/>
</dbReference>
<dbReference type="InterPro" id="IPR051157">
    <property type="entry name" value="PDH/Transketolase"/>
</dbReference>
<evidence type="ECO:0000313" key="14">
    <source>
        <dbReference type="EMBL" id="VFR91376.1"/>
    </source>
</evidence>
<feature type="region of interest" description="Disordered" evidence="8">
    <location>
        <begin position="1"/>
        <end position="22"/>
    </location>
</feature>
<feature type="domain" description="Transketolase-like C-terminal" evidence="11">
    <location>
        <begin position="725"/>
        <end position="861"/>
    </location>
</feature>
<comment type="catalytic activity">
    <reaction evidence="7">
        <text>N(6)-[(R)-lipoyl]-L-lysyl-[protein] + pyruvate + H(+) = N(6)-[(R)-S(8)-acetyldihydrolipoyl]-L-lysyl-[protein] + CO2</text>
        <dbReference type="Rhea" id="RHEA:19189"/>
        <dbReference type="Rhea" id="RHEA-COMP:10474"/>
        <dbReference type="Rhea" id="RHEA-COMP:10478"/>
        <dbReference type="ChEBI" id="CHEBI:15361"/>
        <dbReference type="ChEBI" id="CHEBI:15378"/>
        <dbReference type="ChEBI" id="CHEBI:16526"/>
        <dbReference type="ChEBI" id="CHEBI:83099"/>
        <dbReference type="ChEBI" id="CHEBI:83111"/>
        <dbReference type="EC" id="1.2.4.1"/>
    </reaction>
</comment>
<dbReference type="Pfam" id="PF00456">
    <property type="entry name" value="Transketolase_N"/>
    <property type="match status" value="1"/>
</dbReference>
<keyword evidence="6 14" id="KW-0670">Pyruvate</keyword>
<dbReference type="SUPFAM" id="SSF52922">
    <property type="entry name" value="TK C-terminal domain-like"/>
    <property type="match status" value="1"/>
</dbReference>
<dbReference type="InterPro" id="IPR009014">
    <property type="entry name" value="Transketo_C/PFOR_II"/>
</dbReference>
<reference evidence="14" key="1">
    <citation type="submission" date="2019-03" db="EMBL/GenBank/DDBJ databases">
        <authorList>
            <person name="Danneels B."/>
        </authorList>
    </citation>
    <scope>NUCLEOTIDE SEQUENCE</scope>
</reference>
<dbReference type="InterPro" id="IPR041621">
    <property type="entry name" value="PDH_E1_M"/>
</dbReference>
<feature type="domain" description="Transketolase N-terminal" evidence="9">
    <location>
        <begin position="149"/>
        <end position="303"/>
    </location>
</feature>
<feature type="compositionally biased region" description="Polar residues" evidence="8">
    <location>
        <begin position="1"/>
        <end position="14"/>
    </location>
</feature>
<dbReference type="SUPFAM" id="SSF52518">
    <property type="entry name" value="Thiamin diphosphate-binding fold (THDP-binding)"/>
    <property type="match status" value="2"/>
</dbReference>
<dbReference type="InterPro" id="IPR055152">
    <property type="entry name" value="Transketolase-like_C_2"/>
</dbReference>
<evidence type="ECO:0000313" key="13">
    <source>
        <dbReference type="EMBL" id="VFR84247.1"/>
    </source>
</evidence>
<dbReference type="EC" id="1.2.4.1" evidence="2"/>
<comment type="cofactor">
    <cofactor evidence="1">
        <name>thiamine diphosphate</name>
        <dbReference type="ChEBI" id="CHEBI:58937"/>
    </cofactor>
</comment>
<dbReference type="Gene3D" id="3.40.50.970">
    <property type="match status" value="2"/>
</dbReference>
<evidence type="ECO:0000256" key="1">
    <source>
        <dbReference type="ARBA" id="ARBA00001964"/>
    </source>
</evidence>
<dbReference type="Pfam" id="PF17831">
    <property type="entry name" value="PDH_E1_M"/>
    <property type="match status" value="1"/>
</dbReference>
<dbReference type="PANTHER" id="PTHR43825:SF3">
    <property type="entry name" value="PYRUVATE DEHYDROGENASE E1 COMPONENT"/>
    <property type="match status" value="1"/>
</dbReference>
<evidence type="ECO:0000259" key="9">
    <source>
        <dbReference type="Pfam" id="PF00456"/>
    </source>
</evidence>
<dbReference type="Pfam" id="PF22613">
    <property type="entry name" value="Transketolase_C_1"/>
    <property type="match status" value="1"/>
</dbReference>
<dbReference type="EMBL" id="CAADIZ010000003">
    <property type="protein sequence ID" value="VFS21175.1"/>
    <property type="molecule type" value="Genomic_DNA"/>
</dbReference>
<dbReference type="EMBL" id="CAADIP010000027">
    <property type="protein sequence ID" value="VFR91376.1"/>
    <property type="molecule type" value="Genomic_DNA"/>
</dbReference>
<dbReference type="CDD" id="cd02017">
    <property type="entry name" value="TPP_E1_EcPDC_like"/>
    <property type="match status" value="1"/>
</dbReference>
<evidence type="ECO:0000256" key="8">
    <source>
        <dbReference type="SAM" id="MobiDB-lite"/>
    </source>
</evidence>
<evidence type="ECO:0000256" key="6">
    <source>
        <dbReference type="ARBA" id="ARBA00023317"/>
    </source>
</evidence>